<proteinExistence type="predicted"/>
<feature type="compositionally biased region" description="Basic and acidic residues" evidence="2">
    <location>
        <begin position="987"/>
        <end position="1001"/>
    </location>
</feature>
<dbReference type="SUPFAM" id="SSF49265">
    <property type="entry name" value="Fibronectin type III"/>
    <property type="match status" value="4"/>
</dbReference>
<dbReference type="SMART" id="SM00060">
    <property type="entry name" value="FN3"/>
    <property type="match status" value="8"/>
</dbReference>
<evidence type="ECO:0000256" key="2">
    <source>
        <dbReference type="SAM" id="MobiDB-lite"/>
    </source>
</evidence>
<feature type="domain" description="Fibronectin type-III" evidence="3">
    <location>
        <begin position="41"/>
        <end position="132"/>
    </location>
</feature>
<dbReference type="PANTHER" id="PTHR46708">
    <property type="entry name" value="TENASCIN"/>
    <property type="match status" value="1"/>
</dbReference>
<dbReference type="EMBL" id="CAWYQH010000108">
    <property type="protein sequence ID" value="CAK8689015.1"/>
    <property type="molecule type" value="Genomic_DNA"/>
</dbReference>
<dbReference type="Gene3D" id="2.60.40.10">
    <property type="entry name" value="Immunoglobulins"/>
    <property type="match status" value="8"/>
</dbReference>
<feature type="domain" description="Fibronectin type-III" evidence="3">
    <location>
        <begin position="582"/>
        <end position="672"/>
    </location>
</feature>
<sequence length="1226" mass="134778">MGSRPSKVAPVRSRSGLSFISQSSYSSGGTLQSVEDDVIDYVRNFNFDEVTTNSFRVKWDPPEDLLAASYQVRLFPPDHIKSKSLLRALPRSDYTFTRLKSSTTYTVGVIATDDYGNKGPCATGYVTTLPRPPREIRFSNDNNSEAFKVYWKHCKSRHREYEIDLSPDVGVTCATQIRNLRQASQLFKGLVPGTEYEVNIRTVVQGAKSEPLTGKIKTAPRHVCDLIFNEVTHHEMALKWKKPEGKVDSYTLELTECTKRQREPVIIEKLTRTSYIFNGLTPGRLYNCKITSNVLDASSRPQTYSQCTVPLEATGISVRGIGPEEAVITWLSSGGDVDDYDLFLTPKDGVVGETSPRGLNTNEYKFTGLIPGTTYTVGIVSNAKDKHSKRAKFVFATEPGMCGDLEFLEHERTCTSQLVKWPPAAGRMDHYVIIIRRDDKQEAAWKVENIYKPQYKLENLMPGTLYRVHVAAMRDGRESSSVDKCFGTEPKHVPSIYFPKDSCNWRQITCAWEPCVGGVDSYRVTAKSKGGVTHEAVVSSENADHTFGGLYPATVYKFTVTALSNKIESVGKSGKQITGPPQVRDLQAQAIDKRAVKVIWKPPESGADDYKIKIWSYDESDQASSLYQETSQTEFIFRALVPGSHYEVEVIPIAHKVIGKPSTAKTYTKPGDVLNVYVPANAVTMDTIMVQWWGVEGNCKDVEIILTRLRKNGDPIEEQSPIVIKQEKIAPNDGGSSSYTFCDLDSDTVYGIRLRAVGDAGFGEDAVITQPTLAPPFEQTLPDVANPSKADVVLSTMQKEPSVPLRGDIPDIPVVEATSEVISPIEFNETKESAQTVYEKTSSPGSAIVAQGTWKNVDDNHTEHAASALTFKESNTAVIDATLKESIVKDDSVDATRGVVEEIQHESQGLITEKKEKAIHNDNDAPNHEISSSVFDVDTLTSTPTNDAGSCPERVETQQVGNEEAAAVVEKDSPKLSSEAMEDENADQPHTEDIAKVEKPNSQKPAAVGLFPQIENETTSTGEDGVTTLCDTQKTETSEEIHGVVTTSPVPKDKPFNPGHVDVEKGKMDGPLSNVIPAANDAEELHSTDHVCSSGDELTHGAKTNGVSREQQVEPEHVSSHTPENADTSDAVEDELTMKPSMEDEQTTGKPEDGASDGSTPAEETNNEVVQQHTDHDQTINCEDRVEKKQAENHILQPKNGITMNGHDKVGQSETRMTFLETITSG</sequence>
<feature type="region of interest" description="Disordered" evidence="2">
    <location>
        <begin position="1034"/>
        <end position="1075"/>
    </location>
</feature>
<name>A0ABP0GB52_CLALP</name>
<evidence type="ECO:0000313" key="5">
    <source>
        <dbReference type="Proteomes" id="UP001642483"/>
    </source>
</evidence>
<dbReference type="Pfam" id="PF00041">
    <property type="entry name" value="fn3"/>
    <property type="match status" value="7"/>
</dbReference>
<gene>
    <name evidence="4" type="ORF">CVLEPA_LOCUS21005</name>
</gene>
<accession>A0ABP0GB52</accession>
<feature type="region of interest" description="Disordered" evidence="2">
    <location>
        <begin position="968"/>
        <end position="1003"/>
    </location>
</feature>
<protein>
    <recommendedName>
        <fullName evidence="3">Fibronectin type-III domain-containing protein</fullName>
    </recommendedName>
</protein>
<comment type="caution">
    <text evidence="4">The sequence shown here is derived from an EMBL/GenBank/DDBJ whole genome shotgun (WGS) entry which is preliminary data.</text>
</comment>
<dbReference type="CDD" id="cd00063">
    <property type="entry name" value="FN3"/>
    <property type="match status" value="7"/>
</dbReference>
<keyword evidence="5" id="KW-1185">Reference proteome</keyword>
<feature type="region of interest" description="Disordered" evidence="2">
    <location>
        <begin position="1107"/>
        <end position="1180"/>
    </location>
</feature>
<organism evidence="4 5">
    <name type="scientific">Clavelina lepadiformis</name>
    <name type="common">Light-bulb sea squirt</name>
    <name type="synonym">Ascidia lepadiformis</name>
    <dbReference type="NCBI Taxonomy" id="159417"/>
    <lineage>
        <taxon>Eukaryota</taxon>
        <taxon>Metazoa</taxon>
        <taxon>Chordata</taxon>
        <taxon>Tunicata</taxon>
        <taxon>Ascidiacea</taxon>
        <taxon>Aplousobranchia</taxon>
        <taxon>Clavelinidae</taxon>
        <taxon>Clavelina</taxon>
    </lineage>
</organism>
<dbReference type="InterPro" id="IPR013783">
    <property type="entry name" value="Ig-like_fold"/>
</dbReference>
<feature type="domain" description="Fibronectin type-III" evidence="3">
    <location>
        <begin position="493"/>
        <end position="581"/>
    </location>
</feature>
<dbReference type="InterPro" id="IPR050991">
    <property type="entry name" value="ECM_Regulatory_Proteins"/>
</dbReference>
<evidence type="ECO:0000313" key="4">
    <source>
        <dbReference type="EMBL" id="CAK8689015.1"/>
    </source>
</evidence>
<reference evidence="4 5" key="1">
    <citation type="submission" date="2024-02" db="EMBL/GenBank/DDBJ databases">
        <authorList>
            <person name="Daric V."/>
            <person name="Darras S."/>
        </authorList>
    </citation>
    <scope>NUCLEOTIDE SEQUENCE [LARGE SCALE GENOMIC DNA]</scope>
</reference>
<dbReference type="InterPro" id="IPR003961">
    <property type="entry name" value="FN3_dom"/>
</dbReference>
<dbReference type="PROSITE" id="PS50853">
    <property type="entry name" value="FN3"/>
    <property type="match status" value="5"/>
</dbReference>
<evidence type="ECO:0000256" key="1">
    <source>
        <dbReference type="ARBA" id="ARBA00022737"/>
    </source>
</evidence>
<feature type="domain" description="Fibronectin type-III" evidence="3">
    <location>
        <begin position="219"/>
        <end position="312"/>
    </location>
</feature>
<feature type="domain" description="Fibronectin type-III" evidence="3">
    <location>
        <begin position="401"/>
        <end position="491"/>
    </location>
</feature>
<feature type="compositionally biased region" description="Basic and acidic residues" evidence="2">
    <location>
        <begin position="1051"/>
        <end position="1068"/>
    </location>
</feature>
<feature type="region of interest" description="Disordered" evidence="2">
    <location>
        <begin position="1194"/>
        <end position="1214"/>
    </location>
</feature>
<dbReference type="PANTHER" id="PTHR46708:SF2">
    <property type="entry name" value="FIBRONECTIN TYPE-III DOMAIN-CONTAINING PROTEIN"/>
    <property type="match status" value="1"/>
</dbReference>
<dbReference type="InterPro" id="IPR036116">
    <property type="entry name" value="FN3_sf"/>
</dbReference>
<dbReference type="Proteomes" id="UP001642483">
    <property type="component" value="Unassembled WGS sequence"/>
</dbReference>
<evidence type="ECO:0000259" key="3">
    <source>
        <dbReference type="PROSITE" id="PS50853"/>
    </source>
</evidence>
<feature type="compositionally biased region" description="Polar residues" evidence="2">
    <location>
        <begin position="1157"/>
        <end position="1172"/>
    </location>
</feature>
<keyword evidence="1" id="KW-0677">Repeat</keyword>